<reference evidence="2" key="1">
    <citation type="journal article" date="2019" name="Int. J. Syst. Evol. Microbiol.">
        <title>The Global Catalogue of Microorganisms (GCM) 10K type strain sequencing project: providing services to taxonomists for standard genome sequencing and annotation.</title>
        <authorList>
            <consortium name="The Broad Institute Genomics Platform"/>
            <consortium name="The Broad Institute Genome Sequencing Center for Infectious Disease"/>
            <person name="Wu L."/>
            <person name="Ma J."/>
        </authorList>
    </citation>
    <scope>NUCLEOTIDE SEQUENCE [LARGE SCALE GENOMIC DNA]</scope>
    <source>
        <strain evidence="2">CGMCC 4.1415</strain>
    </source>
</reference>
<evidence type="ECO:0008006" key="3">
    <source>
        <dbReference type="Google" id="ProtNLM"/>
    </source>
</evidence>
<dbReference type="EMBL" id="JBHSLL010000018">
    <property type="protein sequence ID" value="MFC5385806.1"/>
    <property type="molecule type" value="Genomic_DNA"/>
</dbReference>
<sequence length="64" mass="7322">MCTNEIRLDELLSDPMVQLLMQRDRVDPKGLRWMLERAAARVSDPSLSPAYMVGHEGCEQQMCV</sequence>
<comment type="caution">
    <text evidence="1">The sequence shown here is derived from an EMBL/GenBank/DDBJ whole genome shotgun (WGS) entry which is preliminary data.</text>
</comment>
<keyword evidence="2" id="KW-1185">Reference proteome</keyword>
<protein>
    <recommendedName>
        <fullName evidence="3">Transposase</fullName>
    </recommendedName>
</protein>
<dbReference type="Proteomes" id="UP001596016">
    <property type="component" value="Unassembled WGS sequence"/>
</dbReference>
<evidence type="ECO:0000313" key="2">
    <source>
        <dbReference type="Proteomes" id="UP001596016"/>
    </source>
</evidence>
<organism evidence="1 2">
    <name type="scientific">Aquamicrobium segne</name>
    <dbReference type="NCBI Taxonomy" id="469547"/>
    <lineage>
        <taxon>Bacteria</taxon>
        <taxon>Pseudomonadati</taxon>
        <taxon>Pseudomonadota</taxon>
        <taxon>Alphaproteobacteria</taxon>
        <taxon>Hyphomicrobiales</taxon>
        <taxon>Phyllobacteriaceae</taxon>
        <taxon>Aquamicrobium</taxon>
    </lineage>
</organism>
<name>A0ABW0GVW1_9HYPH</name>
<evidence type="ECO:0000313" key="1">
    <source>
        <dbReference type="EMBL" id="MFC5385806.1"/>
    </source>
</evidence>
<gene>
    <name evidence="1" type="ORF">ACFPLB_07475</name>
</gene>
<proteinExistence type="predicted"/>
<dbReference type="RefSeq" id="WP_378228739.1">
    <property type="nucleotide sequence ID" value="NZ_JBHSLL010000018.1"/>
</dbReference>
<accession>A0ABW0GVW1</accession>